<keyword evidence="2" id="KW-0805">Transcription regulation</keyword>
<dbReference type="InterPro" id="IPR001138">
    <property type="entry name" value="Zn2Cys6_DnaBD"/>
</dbReference>
<dbReference type="PROSITE" id="PS50048">
    <property type="entry name" value="ZN2_CY6_FUNGAL_2"/>
    <property type="match status" value="1"/>
</dbReference>
<dbReference type="OrthoDB" id="5424793at2759"/>
<dbReference type="Gene3D" id="4.10.240.10">
    <property type="entry name" value="Zn(2)-C6 fungal-type DNA-binding domain"/>
    <property type="match status" value="1"/>
</dbReference>
<reference evidence="7 8" key="1">
    <citation type="journal article" date="2018" name="PLoS Pathog.">
        <title>Evolution of structural diversity of trichothecenes, a family of toxins produced by plant pathogenic and entomopathogenic fungi.</title>
        <authorList>
            <person name="Proctor R.H."/>
            <person name="McCormick S.P."/>
            <person name="Kim H.S."/>
            <person name="Cardoza R.E."/>
            <person name="Stanley A.M."/>
            <person name="Lindo L."/>
            <person name="Kelly A."/>
            <person name="Brown D.W."/>
            <person name="Lee T."/>
            <person name="Vaughan M.M."/>
            <person name="Alexander N.J."/>
            <person name="Busman M."/>
            <person name="Gutierrez S."/>
        </authorList>
    </citation>
    <scope>NUCLEOTIDE SEQUENCE [LARGE SCALE GENOMIC DNA]</scope>
    <source>
        <strain evidence="7 8">IBT 40837</strain>
    </source>
</reference>
<comment type="caution">
    <text evidence="7">The sequence shown here is derived from an EMBL/GenBank/DDBJ whole genome shotgun (WGS) entry which is preliminary data.</text>
</comment>
<keyword evidence="5" id="KW-0539">Nucleus</keyword>
<dbReference type="GO" id="GO:0000976">
    <property type="term" value="F:transcription cis-regulatory region binding"/>
    <property type="evidence" value="ECO:0007669"/>
    <property type="project" value="TreeGrafter"/>
</dbReference>
<proteinExistence type="predicted"/>
<keyword evidence="4" id="KW-0804">Transcription</keyword>
<dbReference type="CDD" id="cd00067">
    <property type="entry name" value="GAL4"/>
    <property type="match status" value="1"/>
</dbReference>
<dbReference type="InterPro" id="IPR036864">
    <property type="entry name" value="Zn2-C6_fun-type_DNA-bd_sf"/>
</dbReference>
<name>A0A395NUP3_TRIAR</name>
<dbReference type="GO" id="GO:0008270">
    <property type="term" value="F:zinc ion binding"/>
    <property type="evidence" value="ECO:0007669"/>
    <property type="project" value="InterPro"/>
</dbReference>
<evidence type="ECO:0000259" key="6">
    <source>
        <dbReference type="PROSITE" id="PS50048"/>
    </source>
</evidence>
<keyword evidence="3" id="KW-0238">DNA-binding</keyword>
<dbReference type="STRING" id="490622.A0A395NUP3"/>
<dbReference type="SUPFAM" id="SSF57701">
    <property type="entry name" value="Zn2/Cys6 DNA-binding domain"/>
    <property type="match status" value="1"/>
</dbReference>
<protein>
    <recommendedName>
        <fullName evidence="6">Zn(2)-C6 fungal-type domain-containing protein</fullName>
    </recommendedName>
</protein>
<gene>
    <name evidence="7" type="ORF">TARUN_2509</name>
</gene>
<evidence type="ECO:0000313" key="7">
    <source>
        <dbReference type="EMBL" id="RFU79703.1"/>
    </source>
</evidence>
<organism evidence="7 8">
    <name type="scientific">Trichoderma arundinaceum</name>
    <dbReference type="NCBI Taxonomy" id="490622"/>
    <lineage>
        <taxon>Eukaryota</taxon>
        <taxon>Fungi</taxon>
        <taxon>Dikarya</taxon>
        <taxon>Ascomycota</taxon>
        <taxon>Pezizomycotina</taxon>
        <taxon>Sordariomycetes</taxon>
        <taxon>Hypocreomycetidae</taxon>
        <taxon>Hypocreales</taxon>
        <taxon>Hypocreaceae</taxon>
        <taxon>Trichoderma</taxon>
    </lineage>
</organism>
<evidence type="ECO:0000256" key="1">
    <source>
        <dbReference type="ARBA" id="ARBA00004123"/>
    </source>
</evidence>
<evidence type="ECO:0000256" key="5">
    <source>
        <dbReference type="ARBA" id="ARBA00023242"/>
    </source>
</evidence>
<dbReference type="PROSITE" id="PS00463">
    <property type="entry name" value="ZN2_CY6_FUNGAL_1"/>
    <property type="match status" value="1"/>
</dbReference>
<comment type="subcellular location">
    <subcellularLocation>
        <location evidence="1">Nucleus</location>
    </subcellularLocation>
</comment>
<sequence length="634" mass="71522">MDRGTLGRSRSSKRTSTACEQCRAAKAKCQPSEEPGVCTKCLALRRECISRTTPRPRRSRRTLCTEEIEPSSQMVGQPHTFSIDYFLPARLHAEDGFEILRELHNSTLDSVLNVEDSIEEVQATSQSASPSSSSTQSRSIYDMWRKPQFNVASAESLLVAFRSMLESLPFMILPEDSAISHVASTKPFVLLAILTVASGSRTAQKHSLYDDEFLKILGLKYVAGGERSIQLLQGLIIYCAWYPFHLKPKNTQLPRCMRMAEDLVQELCLDKDFLQSHPWERVVTEGELDKIRTYLAYVYLVSTYIVVWKGSEYLCTRIPPWAGTAIDILEQNAQADSDHALAALVRLSTLFSDASNAINEREKQTLRNSELILLGLEQSYQQVRSSILATCSSVFEKRSVRLQDMFFDIYLDVGSLLAFPVAVTSLSARIIRFPPPTSKMYSATKKIRRFLDYICEVDDTRLLSFTVNDWTRLIVVLTLSFRLSFPLELCPDFEWAWANSEIQLDLFLSEMLRDRDIAAASNSILSANRTVFNVLKSKYKSRLDSLGQSRAGQRHRTFGCPVMGGGLNLSVPLWTPELTEASEPSTRSHASEIIPLYHDVWTAVAAEWQDINQEPLDSLNDLLNDAVTGHNWPV</sequence>
<dbReference type="Proteomes" id="UP000266272">
    <property type="component" value="Unassembled WGS sequence"/>
</dbReference>
<dbReference type="EMBL" id="PXOA01000142">
    <property type="protein sequence ID" value="RFU79703.1"/>
    <property type="molecule type" value="Genomic_DNA"/>
</dbReference>
<dbReference type="PANTHER" id="PTHR31845:SF10">
    <property type="entry name" value="ZN(II)2CYS6 TRANSCRIPTION FACTOR (EUROFUNG)"/>
    <property type="match status" value="1"/>
</dbReference>
<accession>A0A395NUP3</accession>
<keyword evidence="8" id="KW-1185">Reference proteome</keyword>
<dbReference type="InterPro" id="IPR051089">
    <property type="entry name" value="prtT"/>
</dbReference>
<evidence type="ECO:0000256" key="2">
    <source>
        <dbReference type="ARBA" id="ARBA00023015"/>
    </source>
</evidence>
<evidence type="ECO:0000256" key="3">
    <source>
        <dbReference type="ARBA" id="ARBA00023125"/>
    </source>
</evidence>
<dbReference type="PANTHER" id="PTHR31845">
    <property type="entry name" value="FINGER DOMAIN PROTEIN, PUTATIVE-RELATED"/>
    <property type="match status" value="1"/>
</dbReference>
<evidence type="ECO:0000313" key="8">
    <source>
        <dbReference type="Proteomes" id="UP000266272"/>
    </source>
</evidence>
<evidence type="ECO:0000256" key="4">
    <source>
        <dbReference type="ARBA" id="ARBA00023163"/>
    </source>
</evidence>
<dbReference type="GO" id="GO:0000981">
    <property type="term" value="F:DNA-binding transcription factor activity, RNA polymerase II-specific"/>
    <property type="evidence" value="ECO:0007669"/>
    <property type="project" value="InterPro"/>
</dbReference>
<dbReference type="GO" id="GO:0005634">
    <property type="term" value="C:nucleus"/>
    <property type="evidence" value="ECO:0007669"/>
    <property type="project" value="UniProtKB-SubCell"/>
</dbReference>
<feature type="domain" description="Zn(2)-C6 fungal-type" evidence="6">
    <location>
        <begin position="18"/>
        <end position="50"/>
    </location>
</feature>
<dbReference type="SMART" id="SM00066">
    <property type="entry name" value="GAL4"/>
    <property type="match status" value="1"/>
</dbReference>
<dbReference type="AlphaFoldDB" id="A0A395NUP3"/>